<dbReference type="EMBL" id="KN848088">
    <property type="protein sequence ID" value="KIX94331.1"/>
    <property type="molecule type" value="Genomic_DNA"/>
</dbReference>
<organism evidence="2 3">
    <name type="scientific">Fonsecaea multimorphosa CBS 102226</name>
    <dbReference type="NCBI Taxonomy" id="1442371"/>
    <lineage>
        <taxon>Eukaryota</taxon>
        <taxon>Fungi</taxon>
        <taxon>Dikarya</taxon>
        <taxon>Ascomycota</taxon>
        <taxon>Pezizomycotina</taxon>
        <taxon>Eurotiomycetes</taxon>
        <taxon>Chaetothyriomycetidae</taxon>
        <taxon>Chaetothyriales</taxon>
        <taxon>Herpotrichiellaceae</taxon>
        <taxon>Fonsecaea</taxon>
    </lineage>
</organism>
<dbReference type="RefSeq" id="XP_016628454.1">
    <property type="nucleotide sequence ID" value="XM_016780535.1"/>
</dbReference>
<dbReference type="AlphaFoldDB" id="A0A0D2IB04"/>
<dbReference type="GeneID" id="27715787"/>
<dbReference type="Proteomes" id="UP000053411">
    <property type="component" value="Unassembled WGS sequence"/>
</dbReference>
<evidence type="ECO:0000256" key="1">
    <source>
        <dbReference type="SAM" id="MobiDB-lite"/>
    </source>
</evidence>
<dbReference type="STRING" id="1442371.A0A0D2IB04"/>
<sequence>MSRPRLDTSYVDFESDKGVRSPRTPTYEPVSPSIDSMPPFDPTKYSTESSPKGDDRLPHPPPPPPPPQQQPVPWMWICHLCHSRYPLGVTRRCLVDGHYYCSGQTDRPSLRKKKKPKACSSEFDYVAWKSWGAWRRGILKLLENERVSGCCQHCDFPSQCRYPANSHPLVKTQATLVFPNAPVCDPLPELETQTAEVDGKDGAKSKANENVDFDQILENIYTDTMSQTSRSEKSLNTKKQNKNASAGRKKRSGKTSTPSLEDDLAEEERRLRELVGPDLWSCLEDVGLDHAPTE</sequence>
<name>A0A0D2IB04_9EURO</name>
<keyword evidence="3" id="KW-1185">Reference proteome</keyword>
<protein>
    <submittedName>
        <fullName evidence="2">Uncharacterized protein</fullName>
    </submittedName>
</protein>
<evidence type="ECO:0000313" key="3">
    <source>
        <dbReference type="Proteomes" id="UP000053411"/>
    </source>
</evidence>
<reference evidence="2 3" key="1">
    <citation type="submission" date="2015-01" db="EMBL/GenBank/DDBJ databases">
        <title>The Genome Sequence of Fonsecaea multimorphosa CBS 102226.</title>
        <authorList>
            <consortium name="The Broad Institute Genomics Platform"/>
            <person name="Cuomo C."/>
            <person name="de Hoog S."/>
            <person name="Gorbushina A."/>
            <person name="Stielow B."/>
            <person name="Teixiera M."/>
            <person name="Abouelleil A."/>
            <person name="Chapman S.B."/>
            <person name="Priest M."/>
            <person name="Young S.K."/>
            <person name="Wortman J."/>
            <person name="Nusbaum C."/>
            <person name="Birren B."/>
        </authorList>
    </citation>
    <scope>NUCLEOTIDE SEQUENCE [LARGE SCALE GENOMIC DNA]</scope>
    <source>
        <strain evidence="2 3">CBS 102226</strain>
    </source>
</reference>
<proteinExistence type="predicted"/>
<evidence type="ECO:0000313" key="2">
    <source>
        <dbReference type="EMBL" id="KIX94331.1"/>
    </source>
</evidence>
<feature type="region of interest" description="Disordered" evidence="1">
    <location>
        <begin position="224"/>
        <end position="269"/>
    </location>
</feature>
<dbReference type="OrthoDB" id="5396104at2759"/>
<dbReference type="VEuPathDB" id="FungiDB:Z520_10041"/>
<gene>
    <name evidence="2" type="ORF">Z520_10041</name>
</gene>
<feature type="compositionally biased region" description="Pro residues" evidence="1">
    <location>
        <begin position="59"/>
        <end position="68"/>
    </location>
</feature>
<feature type="region of interest" description="Disordered" evidence="1">
    <location>
        <begin position="1"/>
        <end position="68"/>
    </location>
</feature>
<accession>A0A0D2IB04</accession>